<proteinExistence type="predicted"/>
<evidence type="ECO:0000256" key="2">
    <source>
        <dbReference type="SAM" id="Phobius"/>
    </source>
</evidence>
<evidence type="ECO:0000313" key="4">
    <source>
        <dbReference type="Proteomes" id="UP000271683"/>
    </source>
</evidence>
<protein>
    <recommendedName>
        <fullName evidence="5">Ig-like domain-containing protein</fullName>
    </recommendedName>
</protein>
<dbReference type="Proteomes" id="UP000271683">
    <property type="component" value="Unassembled WGS sequence"/>
</dbReference>
<sequence length="332" mass="35533">MTRPSQGEPGRTSSIAAAEAPATDFIDATAPSAPPAWPPMGAYPGEPGHPAVPATAPPEWPPNGPQTAEPGHAQPPAQASIGLTAVVGEPLQGDALHAETVEGEVVWHQPPPTEPFHAKHEKPGEWHTHPPDHLAFEHSPPAEVQPGVQHDQPTEAIPLSMLPQPWQVPFDPHHTETVAEEQPRRGKRPGLWIGLALGVLLLLFGGGTLSALLLLRNADSGKGSPDPGTAVDRFLTSVYTQKDATSAGDHVCREARDEDKLQERVDQIKGYANEYQAPTYRWSEPAVSGQDEEKATVAVQLTVTTDDEKSAQQQLTFTVVRKTGWLVCDVAG</sequence>
<gene>
    <name evidence="3" type="ORF">EDD30_4417</name>
</gene>
<evidence type="ECO:0000313" key="3">
    <source>
        <dbReference type="EMBL" id="ROP31504.1"/>
    </source>
</evidence>
<feature type="region of interest" description="Disordered" evidence="1">
    <location>
        <begin position="1"/>
        <end position="76"/>
    </location>
</feature>
<dbReference type="EMBL" id="RJKL01000001">
    <property type="protein sequence ID" value="ROP31504.1"/>
    <property type="molecule type" value="Genomic_DNA"/>
</dbReference>
<dbReference type="AlphaFoldDB" id="A0A3N1GMM4"/>
<feature type="compositionally biased region" description="Pro residues" evidence="1">
    <location>
        <begin position="55"/>
        <end position="64"/>
    </location>
</feature>
<name>A0A3N1GMM4_9ACTN</name>
<comment type="caution">
    <text evidence="3">The sequence shown here is derived from an EMBL/GenBank/DDBJ whole genome shotgun (WGS) entry which is preliminary data.</text>
</comment>
<keyword evidence="2" id="KW-1133">Transmembrane helix</keyword>
<dbReference type="OrthoDB" id="3383453at2"/>
<accession>A0A3N1GMM4</accession>
<keyword evidence="2" id="KW-0472">Membrane</keyword>
<organism evidence="3 4">
    <name type="scientific">Couchioplanes caeruleus</name>
    <dbReference type="NCBI Taxonomy" id="56438"/>
    <lineage>
        <taxon>Bacteria</taxon>
        <taxon>Bacillati</taxon>
        <taxon>Actinomycetota</taxon>
        <taxon>Actinomycetes</taxon>
        <taxon>Micromonosporales</taxon>
        <taxon>Micromonosporaceae</taxon>
        <taxon>Couchioplanes</taxon>
    </lineage>
</organism>
<evidence type="ECO:0008006" key="5">
    <source>
        <dbReference type="Google" id="ProtNLM"/>
    </source>
</evidence>
<reference evidence="3 4" key="1">
    <citation type="submission" date="2018-11" db="EMBL/GenBank/DDBJ databases">
        <title>Sequencing the genomes of 1000 actinobacteria strains.</title>
        <authorList>
            <person name="Klenk H.-P."/>
        </authorList>
    </citation>
    <scope>NUCLEOTIDE SEQUENCE [LARGE SCALE GENOMIC DNA]</scope>
    <source>
        <strain evidence="3 4">DSM 43634</strain>
    </source>
</reference>
<feature type="transmembrane region" description="Helical" evidence="2">
    <location>
        <begin position="191"/>
        <end position="215"/>
    </location>
</feature>
<keyword evidence="2" id="KW-0812">Transmembrane</keyword>
<evidence type="ECO:0000256" key="1">
    <source>
        <dbReference type="SAM" id="MobiDB-lite"/>
    </source>
</evidence>
<dbReference type="RefSeq" id="WP_084556417.1">
    <property type="nucleotide sequence ID" value="NZ_RJKL01000001.1"/>
</dbReference>